<dbReference type="KEGG" id="tgr:Tgr7_0077"/>
<gene>
    <name evidence="2" type="ordered locus">Tgr7_0077</name>
</gene>
<evidence type="ECO:0000313" key="3">
    <source>
        <dbReference type="Proteomes" id="UP000002383"/>
    </source>
</evidence>
<dbReference type="PANTHER" id="PTHR35841">
    <property type="entry name" value="PHOSPHONATES-BINDING PERIPLASMIC PROTEIN"/>
    <property type="match status" value="1"/>
</dbReference>
<sequence length="282" mass="30839" precursor="true">MKRVLFSCLLLVASLGVQANEPRAADELVFGSVAMDIPAQMYQRLAPVTEYLSAAMDMPVSLRLSPNMPDAIKEVSEGRSDLAYLTPVAYVRARVRGEVEPLVKTVTDGEEAFRLMIVVAEDSPIRSVEDLAGKRFAFGDRAALLQRATVVGAGMALETLGEYHFLGHYDNIVRGVMTGDFDAGILKDTTAFRWQGEGIRILYESPLLPPYVIAARKGLDPVLTERLREALLAARPDDPVSGPAMRALDPSYDGFAPVTDAEYDVIRELIRPFDTPPAQAGR</sequence>
<feature type="chain" id="PRO_5002870595" evidence="1">
    <location>
        <begin position="20"/>
        <end position="282"/>
    </location>
</feature>
<dbReference type="AlphaFoldDB" id="B8GTC1"/>
<dbReference type="HOGENOM" id="CLU_051472_6_3_6"/>
<feature type="signal peptide" evidence="1">
    <location>
        <begin position="1"/>
        <end position="19"/>
    </location>
</feature>
<organism evidence="2 3">
    <name type="scientific">Thioalkalivibrio sulfidiphilus (strain HL-EbGR7)</name>
    <dbReference type="NCBI Taxonomy" id="396588"/>
    <lineage>
        <taxon>Bacteria</taxon>
        <taxon>Pseudomonadati</taxon>
        <taxon>Pseudomonadota</taxon>
        <taxon>Gammaproteobacteria</taxon>
        <taxon>Chromatiales</taxon>
        <taxon>Ectothiorhodospiraceae</taxon>
        <taxon>Thioalkalivibrio</taxon>
    </lineage>
</organism>
<dbReference type="Gene3D" id="3.40.190.10">
    <property type="entry name" value="Periplasmic binding protein-like II"/>
    <property type="match status" value="2"/>
</dbReference>
<dbReference type="EMBL" id="CP001339">
    <property type="protein sequence ID" value="ACL71181.1"/>
    <property type="molecule type" value="Genomic_DNA"/>
</dbReference>
<dbReference type="Pfam" id="PF12974">
    <property type="entry name" value="Phosphonate-bd"/>
    <property type="match status" value="1"/>
</dbReference>
<dbReference type="Proteomes" id="UP000002383">
    <property type="component" value="Chromosome"/>
</dbReference>
<keyword evidence="1" id="KW-0732">Signal</keyword>
<name>B8GTC1_THISH</name>
<dbReference type="PANTHER" id="PTHR35841:SF1">
    <property type="entry name" value="PHOSPHONATES-BINDING PERIPLASMIC PROTEIN"/>
    <property type="match status" value="1"/>
</dbReference>
<accession>B8GTC1</accession>
<dbReference type="OrthoDB" id="5318791at2"/>
<protein>
    <submittedName>
        <fullName evidence="2">Phosphonate ABC transporter, periplasmic phosphonate-binding protein</fullName>
    </submittedName>
</protein>
<evidence type="ECO:0000256" key="1">
    <source>
        <dbReference type="SAM" id="SignalP"/>
    </source>
</evidence>
<reference evidence="2 3" key="1">
    <citation type="journal article" date="2011" name="Stand. Genomic Sci.">
        <title>Complete genome sequence of 'Thioalkalivibrio sulfidophilus' HL-EbGr7.</title>
        <authorList>
            <person name="Muyzer G."/>
            <person name="Sorokin D.Y."/>
            <person name="Mavromatis K."/>
            <person name="Lapidus A."/>
            <person name="Clum A."/>
            <person name="Ivanova N."/>
            <person name="Pati A."/>
            <person name="d'Haeseleer P."/>
            <person name="Woyke T."/>
            <person name="Kyrpides N.C."/>
        </authorList>
    </citation>
    <scope>NUCLEOTIDE SEQUENCE [LARGE SCALE GENOMIC DNA]</scope>
    <source>
        <strain evidence="2 3">HL-EbGR7</strain>
    </source>
</reference>
<dbReference type="eggNOG" id="COG3221">
    <property type="taxonomic scope" value="Bacteria"/>
</dbReference>
<proteinExistence type="predicted"/>
<dbReference type="SUPFAM" id="SSF53850">
    <property type="entry name" value="Periplasmic binding protein-like II"/>
    <property type="match status" value="1"/>
</dbReference>
<dbReference type="RefSeq" id="WP_012636670.1">
    <property type="nucleotide sequence ID" value="NC_011901.1"/>
</dbReference>
<dbReference type="STRING" id="396588.Tgr7_0077"/>
<keyword evidence="3" id="KW-1185">Reference proteome</keyword>
<evidence type="ECO:0000313" key="2">
    <source>
        <dbReference type="EMBL" id="ACL71181.1"/>
    </source>
</evidence>